<accession>A0A0P7BU89</accession>
<comment type="caution">
    <text evidence="2">The sequence shown here is derived from an EMBL/GenBank/DDBJ whole genome shotgun (WGS) entry which is preliminary data.</text>
</comment>
<evidence type="ECO:0000313" key="2">
    <source>
        <dbReference type="EMBL" id="KPM44149.1"/>
    </source>
</evidence>
<gene>
    <name evidence="2" type="ORF">AK830_g2451</name>
</gene>
<dbReference type="InterPro" id="IPR037401">
    <property type="entry name" value="SnoaL-like"/>
</dbReference>
<dbReference type="AlphaFoldDB" id="A0A0P7BU89"/>
<dbReference type="Proteomes" id="UP000050424">
    <property type="component" value="Unassembled WGS sequence"/>
</dbReference>
<evidence type="ECO:0000259" key="1">
    <source>
        <dbReference type="Pfam" id="PF13577"/>
    </source>
</evidence>
<proteinExistence type="predicted"/>
<dbReference type="SUPFAM" id="SSF54427">
    <property type="entry name" value="NTF2-like"/>
    <property type="match status" value="1"/>
</dbReference>
<feature type="domain" description="SnoaL-like" evidence="1">
    <location>
        <begin position="21"/>
        <end position="175"/>
    </location>
</feature>
<dbReference type="InterPro" id="IPR032710">
    <property type="entry name" value="NTF2-like_dom_sf"/>
</dbReference>
<dbReference type="OrthoDB" id="5175824at2759"/>
<protein>
    <recommendedName>
        <fullName evidence="1">SnoaL-like domain-containing protein</fullName>
    </recommendedName>
</protein>
<sequence length="270" mass="30697">MEDTIADLRQTIDALRGEVVRLSDQEEIRKLQYKYGYYLDKCLYNEVVDLFSDGPETYVQFLGGRYLTKEGVRRLYVGRFAKAFAAGRNGPVRGFLLDHPQMQGIVDVDYSSSTTSSTGIGARAKGRFRSLMQAGVHISQAENHPRGFCQWFEGGIYENEYIKDADGQWRILHLRYFPFWHGDVDQGWANKVSGFVPFSTTTFPDDPNGPDVVVSSEQRMLWPDTRVVPFHYNHPVTHQPVKDDDMRAPVFGEDAKNALPALTPLEDSSF</sequence>
<dbReference type="Pfam" id="PF13577">
    <property type="entry name" value="SnoaL_4"/>
    <property type="match status" value="1"/>
</dbReference>
<reference evidence="2 3" key="1">
    <citation type="submission" date="2015-09" db="EMBL/GenBank/DDBJ databases">
        <title>Draft genome of a European isolate of the apple canker pathogen Neonectria ditissima.</title>
        <authorList>
            <person name="Gomez-Cortecero A."/>
            <person name="Harrison R.J."/>
            <person name="Armitage A.D."/>
        </authorList>
    </citation>
    <scope>NUCLEOTIDE SEQUENCE [LARGE SCALE GENOMIC DNA]</scope>
    <source>
        <strain evidence="2 3">R09/05</strain>
    </source>
</reference>
<dbReference type="EMBL" id="LKCW01000023">
    <property type="protein sequence ID" value="KPM44149.1"/>
    <property type="molecule type" value="Genomic_DNA"/>
</dbReference>
<dbReference type="Gene3D" id="3.10.450.50">
    <property type="match status" value="1"/>
</dbReference>
<evidence type="ECO:0000313" key="3">
    <source>
        <dbReference type="Proteomes" id="UP000050424"/>
    </source>
</evidence>
<keyword evidence="3" id="KW-1185">Reference proteome</keyword>
<name>A0A0P7BU89_9HYPO</name>
<organism evidence="2 3">
    <name type="scientific">Neonectria ditissima</name>
    <dbReference type="NCBI Taxonomy" id="78410"/>
    <lineage>
        <taxon>Eukaryota</taxon>
        <taxon>Fungi</taxon>
        <taxon>Dikarya</taxon>
        <taxon>Ascomycota</taxon>
        <taxon>Pezizomycotina</taxon>
        <taxon>Sordariomycetes</taxon>
        <taxon>Hypocreomycetidae</taxon>
        <taxon>Hypocreales</taxon>
        <taxon>Nectriaceae</taxon>
        <taxon>Neonectria</taxon>
    </lineage>
</organism>